<feature type="compositionally biased region" description="Basic and acidic residues" evidence="1">
    <location>
        <begin position="110"/>
        <end position="122"/>
    </location>
</feature>
<evidence type="ECO:0000313" key="2">
    <source>
        <dbReference type="EMBL" id="KAJ9538401.1"/>
    </source>
</evidence>
<feature type="compositionally biased region" description="Basic residues" evidence="1">
    <location>
        <begin position="91"/>
        <end position="100"/>
    </location>
</feature>
<proteinExistence type="predicted"/>
<feature type="compositionally biased region" description="Polar residues" evidence="1">
    <location>
        <begin position="65"/>
        <end position="86"/>
    </location>
</feature>
<organism evidence="2 3">
    <name type="scientific">Centaurea solstitialis</name>
    <name type="common">yellow star-thistle</name>
    <dbReference type="NCBI Taxonomy" id="347529"/>
    <lineage>
        <taxon>Eukaryota</taxon>
        <taxon>Viridiplantae</taxon>
        <taxon>Streptophyta</taxon>
        <taxon>Embryophyta</taxon>
        <taxon>Tracheophyta</taxon>
        <taxon>Spermatophyta</taxon>
        <taxon>Magnoliopsida</taxon>
        <taxon>eudicotyledons</taxon>
        <taxon>Gunneridae</taxon>
        <taxon>Pentapetalae</taxon>
        <taxon>asterids</taxon>
        <taxon>campanulids</taxon>
        <taxon>Asterales</taxon>
        <taxon>Asteraceae</taxon>
        <taxon>Carduoideae</taxon>
        <taxon>Cardueae</taxon>
        <taxon>Centaureinae</taxon>
        <taxon>Centaurea</taxon>
    </lineage>
</organism>
<sequence>MPSRVIGFSTPLQKLQELVQQPINLGLEPQIFGCTAYVHQNIGKLEPRAVRCDKLLIKRVIGATSNRKNESSLQGERNEEVNTLDTESNRIPKKNLKRNKSNWIPKKNQKGSDDDNTIHDRTNNLTNNEGVMSDVVQESEPHAQEHAAQDQVHAGSNSEPRFPVRSTRGTPKMQYQADLKAKDKYPIGNYVSQHRLASSHMVMINELSTVLIPRDVYEAMKDGKMEEGNHGRDRRPK</sequence>
<evidence type="ECO:0000313" key="3">
    <source>
        <dbReference type="Proteomes" id="UP001172457"/>
    </source>
</evidence>
<feature type="compositionally biased region" description="Basic and acidic residues" evidence="1">
    <location>
        <begin position="139"/>
        <end position="148"/>
    </location>
</feature>
<dbReference type="AlphaFoldDB" id="A0AA38W7U0"/>
<feature type="region of interest" description="Disordered" evidence="1">
    <location>
        <begin position="65"/>
        <end position="171"/>
    </location>
</feature>
<dbReference type="EMBL" id="JARYMX010000008">
    <property type="protein sequence ID" value="KAJ9538401.1"/>
    <property type="molecule type" value="Genomic_DNA"/>
</dbReference>
<accession>A0AA38W7U0</accession>
<protein>
    <submittedName>
        <fullName evidence="2">Uncharacterized protein</fullName>
    </submittedName>
</protein>
<dbReference type="Proteomes" id="UP001172457">
    <property type="component" value="Chromosome 8"/>
</dbReference>
<evidence type="ECO:0000256" key="1">
    <source>
        <dbReference type="SAM" id="MobiDB-lite"/>
    </source>
</evidence>
<gene>
    <name evidence="2" type="ORF">OSB04_031134</name>
</gene>
<keyword evidence="3" id="KW-1185">Reference proteome</keyword>
<name>A0AA38W7U0_9ASTR</name>
<reference evidence="2" key="1">
    <citation type="submission" date="2023-03" db="EMBL/GenBank/DDBJ databases">
        <title>Chromosome-scale reference genome and RAD-based genetic map of yellow starthistle (Centaurea solstitialis) reveal putative structural variation and QTLs associated with invader traits.</title>
        <authorList>
            <person name="Reatini B."/>
            <person name="Cang F.A."/>
            <person name="Jiang Q."/>
            <person name="Mckibben M.T.W."/>
            <person name="Barker M.S."/>
            <person name="Rieseberg L.H."/>
            <person name="Dlugosch K.M."/>
        </authorList>
    </citation>
    <scope>NUCLEOTIDE SEQUENCE</scope>
    <source>
        <strain evidence="2">CAN-66</strain>
        <tissue evidence="2">Leaf</tissue>
    </source>
</reference>
<comment type="caution">
    <text evidence="2">The sequence shown here is derived from an EMBL/GenBank/DDBJ whole genome shotgun (WGS) entry which is preliminary data.</text>
</comment>